<reference evidence="2 3" key="1">
    <citation type="submission" date="2024-02" db="EMBL/GenBank/DDBJ databases">
        <title>Chromosome-scale genome assembly of the rough periwinkle Littorina saxatilis.</title>
        <authorList>
            <person name="De Jode A."/>
            <person name="Faria R."/>
            <person name="Formenti G."/>
            <person name="Sims Y."/>
            <person name="Smith T.P."/>
            <person name="Tracey A."/>
            <person name="Wood J.M.D."/>
            <person name="Zagrodzka Z.B."/>
            <person name="Johannesson K."/>
            <person name="Butlin R.K."/>
            <person name="Leder E.H."/>
        </authorList>
    </citation>
    <scope>NUCLEOTIDE SEQUENCE [LARGE SCALE GENOMIC DNA]</scope>
    <source>
        <strain evidence="2">Snail1</strain>
        <tissue evidence="2">Muscle</tissue>
    </source>
</reference>
<proteinExistence type="predicted"/>
<keyword evidence="3" id="KW-1185">Reference proteome</keyword>
<gene>
    <name evidence="2" type="ORF">V1264_010865</name>
</gene>
<sequence>MSSKVSFFHYTSTSGLHAIISSGYIHESNHARNHAHFGKGTYGTSMSPNVGRGKIAKNNWGRHGKYYIRKGKMAMAIEVKIPSDKVKRANHRGRDILVHEGPVKLSDYTYTEWTVPATDYSAYFSDSDDDGADLFDLLSIW</sequence>
<dbReference type="EMBL" id="JBAMIC010000002">
    <property type="protein sequence ID" value="KAK7111190.1"/>
    <property type="molecule type" value="Genomic_DNA"/>
</dbReference>
<evidence type="ECO:0000313" key="3">
    <source>
        <dbReference type="Proteomes" id="UP001374579"/>
    </source>
</evidence>
<accession>A0AAN9BX18</accession>
<evidence type="ECO:0000259" key="1">
    <source>
        <dbReference type="Pfam" id="PF15633"/>
    </source>
</evidence>
<evidence type="ECO:0000313" key="2">
    <source>
        <dbReference type="EMBL" id="KAK7111190.1"/>
    </source>
</evidence>
<name>A0AAN9BX18_9CAEN</name>
<comment type="caution">
    <text evidence="2">The sequence shown here is derived from an EMBL/GenBank/DDBJ whole genome shotgun (WGS) entry which is preliminary data.</text>
</comment>
<organism evidence="2 3">
    <name type="scientific">Littorina saxatilis</name>
    <dbReference type="NCBI Taxonomy" id="31220"/>
    <lineage>
        <taxon>Eukaryota</taxon>
        <taxon>Metazoa</taxon>
        <taxon>Spiralia</taxon>
        <taxon>Lophotrochozoa</taxon>
        <taxon>Mollusca</taxon>
        <taxon>Gastropoda</taxon>
        <taxon>Caenogastropoda</taxon>
        <taxon>Littorinimorpha</taxon>
        <taxon>Littorinoidea</taxon>
        <taxon>Littorinidae</taxon>
        <taxon>Littorina</taxon>
    </lineage>
</organism>
<feature type="domain" description="Tox-ART-HYD1" evidence="1">
    <location>
        <begin position="8"/>
        <end position="83"/>
    </location>
</feature>
<dbReference type="Proteomes" id="UP001374579">
    <property type="component" value="Unassembled WGS sequence"/>
</dbReference>
<protein>
    <recommendedName>
        <fullName evidence="1">Tox-ART-HYD1 domain-containing protein</fullName>
    </recommendedName>
</protein>
<dbReference type="Pfam" id="PF15633">
    <property type="entry name" value="Tox-ART-HYD1"/>
    <property type="match status" value="1"/>
</dbReference>
<dbReference type="AlphaFoldDB" id="A0AAN9BX18"/>
<dbReference type="InterPro" id="IPR028920">
    <property type="entry name" value="Tox-ART-HYD1_dom"/>
</dbReference>